<comment type="subcellular location">
    <subcellularLocation>
        <location evidence="9">Cell membrane</location>
        <topology evidence="9">Peripheral membrane protein</topology>
        <orientation evidence="9">Cytoplasmic side</orientation>
    </subcellularLocation>
</comment>
<dbReference type="EMBL" id="MQWB01000001">
    <property type="protein sequence ID" value="OZC01950.1"/>
    <property type="molecule type" value="Genomic_DNA"/>
</dbReference>
<dbReference type="NCBIfam" id="TIGR01331">
    <property type="entry name" value="bisphos_cysQ"/>
    <property type="match status" value="1"/>
</dbReference>
<feature type="binding site" evidence="9">
    <location>
        <position position="209"/>
    </location>
    <ligand>
        <name>Mg(2+)</name>
        <dbReference type="ChEBI" id="CHEBI:18420"/>
        <label>2</label>
    </ligand>
</feature>
<keyword evidence="6 9" id="KW-0378">Hydrolase</keyword>
<comment type="cofactor">
    <cofactor evidence="9 10">
        <name>Mg(2+)</name>
        <dbReference type="ChEBI" id="CHEBI:18420"/>
    </cofactor>
</comment>
<proteinExistence type="inferred from homology"/>
<evidence type="ECO:0000313" key="12">
    <source>
        <dbReference type="Proteomes" id="UP000216446"/>
    </source>
</evidence>
<evidence type="ECO:0000256" key="4">
    <source>
        <dbReference type="ARBA" id="ARBA00022519"/>
    </source>
</evidence>
<feature type="binding site" evidence="10">
    <location>
        <position position="209"/>
    </location>
    <ligand>
        <name>Mg(2+)</name>
        <dbReference type="ChEBI" id="CHEBI:18420"/>
        <label>1</label>
        <note>catalytic</note>
    </ligand>
</feature>
<dbReference type="PANTHER" id="PTHR43028">
    <property type="entry name" value="3'(2'),5'-BISPHOSPHATE NUCLEOTIDASE 1"/>
    <property type="match status" value="1"/>
</dbReference>
<feature type="binding site" evidence="10">
    <location>
        <position position="62"/>
    </location>
    <ligand>
        <name>Mg(2+)</name>
        <dbReference type="ChEBI" id="CHEBI:18420"/>
        <label>1</label>
        <note>catalytic</note>
    </ligand>
</feature>
<keyword evidence="7 9" id="KW-0460">Magnesium</keyword>
<evidence type="ECO:0000256" key="2">
    <source>
        <dbReference type="ARBA" id="ARBA00005289"/>
    </source>
</evidence>
<evidence type="ECO:0000256" key="6">
    <source>
        <dbReference type="ARBA" id="ARBA00022801"/>
    </source>
</evidence>
<dbReference type="Gene3D" id="3.40.190.80">
    <property type="match status" value="1"/>
</dbReference>
<dbReference type="Pfam" id="PF00459">
    <property type="entry name" value="Inositol_P"/>
    <property type="match status" value="1"/>
</dbReference>
<feature type="binding site" evidence="9">
    <location>
        <position position="81"/>
    </location>
    <ligand>
        <name>Mg(2+)</name>
        <dbReference type="ChEBI" id="CHEBI:18420"/>
        <label>1</label>
    </ligand>
</feature>
<dbReference type="SUPFAM" id="SSF56655">
    <property type="entry name" value="Carbohydrate phosphatase"/>
    <property type="match status" value="1"/>
</dbReference>
<evidence type="ECO:0000256" key="9">
    <source>
        <dbReference type="HAMAP-Rule" id="MF_02095"/>
    </source>
</evidence>
<feature type="binding site" evidence="10">
    <location>
        <position position="81"/>
    </location>
    <ligand>
        <name>Mg(2+)</name>
        <dbReference type="ChEBI" id="CHEBI:18420"/>
        <label>1</label>
        <note>catalytic</note>
    </ligand>
</feature>
<dbReference type="GO" id="GO:0000103">
    <property type="term" value="P:sulfate assimilation"/>
    <property type="evidence" value="ECO:0007669"/>
    <property type="project" value="TreeGrafter"/>
</dbReference>
<comment type="caution">
    <text evidence="11">The sequence shown here is derived from an EMBL/GenBank/DDBJ whole genome shotgun (WGS) entry which is preliminary data.</text>
</comment>
<keyword evidence="12" id="KW-1185">Reference proteome</keyword>
<keyword evidence="8 9" id="KW-0472">Membrane</keyword>
<sequence length="266" mass="28254">MLELALKAARAGGDAILPFVSQPIPTEYKSDDSPLTQADLASHHAIVAILEAETPEIPILSEEGDPQNVDRSGWTRFWCIDPLDGTKEFVKGSGEFTVNVALIESGVPTMGVVHVPVKNVTYLGDASGAFKEENGSRRTMSTRPAPEAALTVVASRDHAGPEIAACIERIEADGRAVEATSMGSSLKFCLVAEGAADFYPRTGPTMEWDTAAAHAVLNAAGGRLVALKGEHKGEALPYNRANLLNPPVVAWGDPSLEWEAWLDGLV</sequence>
<accession>A0A259TW86</accession>
<gene>
    <name evidence="9" type="primary">cysQ</name>
    <name evidence="11" type="ORF">BSZ36_02490</name>
</gene>
<dbReference type="EC" id="3.1.3.7" evidence="9"/>
<evidence type="ECO:0000256" key="7">
    <source>
        <dbReference type="ARBA" id="ARBA00022842"/>
    </source>
</evidence>
<dbReference type="OrthoDB" id="9772456at2"/>
<dbReference type="CDD" id="cd01638">
    <property type="entry name" value="CysQ"/>
    <property type="match status" value="1"/>
</dbReference>
<feature type="binding site" evidence="9">
    <location>
        <begin position="83"/>
        <end position="86"/>
    </location>
    <ligand>
        <name>substrate</name>
    </ligand>
</feature>
<keyword evidence="5 9" id="KW-0479">Metal-binding</keyword>
<dbReference type="AlphaFoldDB" id="A0A259TW86"/>
<feature type="binding site" evidence="9">
    <location>
        <position position="84"/>
    </location>
    <ligand>
        <name>Mg(2+)</name>
        <dbReference type="ChEBI" id="CHEBI:18420"/>
        <label>2</label>
    </ligand>
</feature>
<feature type="binding site" evidence="9">
    <location>
        <position position="83"/>
    </location>
    <ligand>
        <name>Mg(2+)</name>
        <dbReference type="ChEBI" id="CHEBI:18420"/>
        <label>1</label>
    </ligand>
</feature>
<feature type="binding site" evidence="10">
    <location>
        <position position="83"/>
    </location>
    <ligand>
        <name>Mg(2+)</name>
        <dbReference type="ChEBI" id="CHEBI:18420"/>
        <label>1</label>
        <note>catalytic</note>
    </ligand>
</feature>
<feature type="binding site" evidence="9">
    <location>
        <position position="62"/>
    </location>
    <ligand>
        <name>Mg(2+)</name>
        <dbReference type="ChEBI" id="CHEBI:18420"/>
        <label>1</label>
    </ligand>
</feature>
<comment type="catalytic activity">
    <reaction evidence="1 9">
        <text>adenosine 3',5'-bisphosphate + H2O = AMP + phosphate</text>
        <dbReference type="Rhea" id="RHEA:10040"/>
        <dbReference type="ChEBI" id="CHEBI:15377"/>
        <dbReference type="ChEBI" id="CHEBI:43474"/>
        <dbReference type="ChEBI" id="CHEBI:58343"/>
        <dbReference type="ChEBI" id="CHEBI:456215"/>
        <dbReference type="EC" id="3.1.3.7"/>
    </reaction>
</comment>
<evidence type="ECO:0000313" key="11">
    <source>
        <dbReference type="EMBL" id="OZC01950.1"/>
    </source>
</evidence>
<dbReference type="InterPro" id="IPR020583">
    <property type="entry name" value="Inositol_monoP_metal-BS"/>
</dbReference>
<dbReference type="RefSeq" id="WP_094545677.1">
    <property type="nucleotide sequence ID" value="NZ_MQWB01000001.1"/>
</dbReference>
<feature type="binding site" evidence="9">
    <location>
        <position position="209"/>
    </location>
    <ligand>
        <name>substrate</name>
    </ligand>
</feature>
<dbReference type="PRINTS" id="PR00377">
    <property type="entry name" value="IMPHPHTASES"/>
</dbReference>
<evidence type="ECO:0000256" key="10">
    <source>
        <dbReference type="PIRSR" id="PIRSR600760-2"/>
    </source>
</evidence>
<name>A0A259TW86_9BACT</name>
<evidence type="ECO:0000256" key="1">
    <source>
        <dbReference type="ARBA" id="ARBA00001625"/>
    </source>
</evidence>
<dbReference type="PROSITE" id="PS00630">
    <property type="entry name" value="IMP_2"/>
    <property type="match status" value="1"/>
</dbReference>
<feature type="binding site" evidence="9">
    <location>
        <position position="62"/>
    </location>
    <ligand>
        <name>substrate</name>
    </ligand>
</feature>
<dbReference type="GO" id="GO:0046854">
    <property type="term" value="P:phosphatidylinositol phosphate biosynthetic process"/>
    <property type="evidence" value="ECO:0007669"/>
    <property type="project" value="InterPro"/>
</dbReference>
<dbReference type="Proteomes" id="UP000216446">
    <property type="component" value="Unassembled WGS sequence"/>
</dbReference>
<dbReference type="InterPro" id="IPR000760">
    <property type="entry name" value="Inositol_monophosphatase-like"/>
</dbReference>
<feature type="binding site" evidence="9">
    <location>
        <position position="81"/>
    </location>
    <ligand>
        <name>Mg(2+)</name>
        <dbReference type="ChEBI" id="CHEBI:18420"/>
        <label>2</label>
    </ligand>
</feature>
<keyword evidence="4" id="KW-0997">Cell inner membrane</keyword>
<evidence type="ECO:0000256" key="8">
    <source>
        <dbReference type="ARBA" id="ARBA00023136"/>
    </source>
</evidence>
<protein>
    <recommendedName>
        <fullName evidence="9">3'(2'),5'-bisphosphate nucleotidase CysQ</fullName>
        <ecNumber evidence="9">3.1.3.7</ecNumber>
    </recommendedName>
    <alternativeName>
        <fullName evidence="9">3'(2'),5-bisphosphonucleoside 3'(2')-phosphohydrolase</fullName>
    </alternativeName>
    <alternativeName>
        <fullName evidence="9">3'-phosphoadenosine 5'-phosphate phosphatase</fullName>
        <shortName evidence="9">PAP phosphatase</shortName>
    </alternativeName>
</protein>
<evidence type="ECO:0000256" key="5">
    <source>
        <dbReference type="ARBA" id="ARBA00022723"/>
    </source>
</evidence>
<dbReference type="InParanoid" id="A0A259TW86"/>
<dbReference type="PROSITE" id="PS00629">
    <property type="entry name" value="IMP_1"/>
    <property type="match status" value="1"/>
</dbReference>
<comment type="function">
    <text evidence="9">Converts adenosine-3',5'-bisphosphate (PAP) to AMP.</text>
</comment>
<dbReference type="InterPro" id="IPR006240">
    <property type="entry name" value="CysQ"/>
</dbReference>
<dbReference type="InterPro" id="IPR050725">
    <property type="entry name" value="CysQ/Inositol_MonoPase"/>
</dbReference>
<dbReference type="Gene3D" id="3.30.540.10">
    <property type="entry name" value="Fructose-1,6-Bisphosphatase, subunit A, domain 1"/>
    <property type="match status" value="1"/>
</dbReference>
<reference evidence="11 12" key="1">
    <citation type="submission" date="2016-11" db="EMBL/GenBank/DDBJ databases">
        <title>Study of marine rhodopsin-containing bacteria.</title>
        <authorList>
            <person name="Yoshizawa S."/>
            <person name="Kumagai Y."/>
            <person name="Kogure K."/>
        </authorList>
    </citation>
    <scope>NUCLEOTIDE SEQUENCE [LARGE SCALE GENOMIC DNA]</scope>
    <source>
        <strain evidence="11 12">SG-29</strain>
    </source>
</reference>
<keyword evidence="3 9" id="KW-1003">Cell membrane</keyword>
<dbReference type="HAMAP" id="MF_02095">
    <property type="entry name" value="CysQ"/>
    <property type="match status" value="1"/>
</dbReference>
<dbReference type="GO" id="GO:0008441">
    <property type="term" value="F:3'(2'),5'-bisphosphate nucleotidase activity"/>
    <property type="evidence" value="ECO:0007669"/>
    <property type="project" value="UniProtKB-UniRule"/>
</dbReference>
<comment type="similarity">
    <text evidence="2 9">Belongs to the inositol monophosphatase superfamily. CysQ family.</text>
</comment>
<evidence type="ECO:0000256" key="3">
    <source>
        <dbReference type="ARBA" id="ARBA00022475"/>
    </source>
</evidence>
<feature type="binding site" evidence="10">
    <location>
        <position position="84"/>
    </location>
    <ligand>
        <name>Mg(2+)</name>
        <dbReference type="ChEBI" id="CHEBI:18420"/>
        <label>1</label>
        <note>catalytic</note>
    </ligand>
</feature>
<dbReference type="PANTHER" id="PTHR43028:SF5">
    <property type="entry name" value="3'(2'),5'-BISPHOSPHATE NUCLEOTIDASE 1"/>
    <property type="match status" value="1"/>
</dbReference>
<dbReference type="GO" id="GO:0050427">
    <property type="term" value="P:3'-phosphoadenosine 5'-phosphosulfate metabolic process"/>
    <property type="evidence" value="ECO:0007669"/>
    <property type="project" value="TreeGrafter"/>
</dbReference>
<dbReference type="FunCoup" id="A0A259TW86">
    <property type="interactions" value="151"/>
</dbReference>
<dbReference type="InterPro" id="IPR020550">
    <property type="entry name" value="Inositol_monophosphatase_CS"/>
</dbReference>
<organism evidence="11 12">
    <name type="scientific">Rubricoccus marinus</name>
    <dbReference type="NCBI Taxonomy" id="716817"/>
    <lineage>
        <taxon>Bacteria</taxon>
        <taxon>Pseudomonadati</taxon>
        <taxon>Rhodothermota</taxon>
        <taxon>Rhodothermia</taxon>
        <taxon>Rhodothermales</taxon>
        <taxon>Rubricoccaceae</taxon>
        <taxon>Rubricoccus</taxon>
    </lineage>
</organism>
<dbReference type="GO" id="GO:0000287">
    <property type="term" value="F:magnesium ion binding"/>
    <property type="evidence" value="ECO:0007669"/>
    <property type="project" value="UniProtKB-UniRule"/>
</dbReference>
<dbReference type="GO" id="GO:0005886">
    <property type="term" value="C:plasma membrane"/>
    <property type="evidence" value="ECO:0007669"/>
    <property type="project" value="UniProtKB-SubCell"/>
</dbReference>